<dbReference type="EMBL" id="MGKD01000020">
    <property type="protein sequence ID" value="OGN19370.1"/>
    <property type="molecule type" value="Genomic_DNA"/>
</dbReference>
<evidence type="ECO:0000313" key="1">
    <source>
        <dbReference type="EMBL" id="OGN19370.1"/>
    </source>
</evidence>
<protein>
    <submittedName>
        <fullName evidence="1">Uncharacterized protein</fullName>
    </submittedName>
</protein>
<comment type="caution">
    <text evidence="1">The sequence shown here is derived from an EMBL/GenBank/DDBJ whole genome shotgun (WGS) entry which is preliminary data.</text>
</comment>
<dbReference type="AlphaFoldDB" id="A0A1F8G2T8"/>
<dbReference type="STRING" id="1802689.A3F25_01495"/>
<sequence>MPKTYEKLSQILGPKAELFEQLDARMSALSGKASVFRHVLEEGETAANTTLERFGLTSEQRTAENVYTTLTNRLTELDAVLYQYLGQPSLLDPASCEKMLTTALELAQPPQGFFIKEAKAITMLEANPPQKLLEHMGYTNIRELVEKEGLVSVMGALRFVQDSAWMHNFFDQAYSDLIASDFEERAVQIKILDAKWLGETGKFVEHKFHNLSHLKEWGIIFIVPLEIDTPGEMLRVFSLLLHYLNEVPFYSSLFQRFANRSDFAGWVKSLLRGDVLSVEQIANKKLDYDWLIIQRYLAKDDSNDPRLFLPHVNPETIHWHRVGENFTRLKPLIGATGEYFDVWHNLDWVAGWFNSSATTTAQLVSFNIIDLVMSLVDQNKKRYLYHQFEALWNKLFIAHLGKEKLDQLISERIIDGYIKF</sequence>
<proteinExistence type="predicted"/>
<gene>
    <name evidence="1" type="ORF">A3F25_01495</name>
</gene>
<dbReference type="Proteomes" id="UP000177478">
    <property type="component" value="Unassembled WGS sequence"/>
</dbReference>
<name>A0A1F8G2T8_9BACT</name>
<organism evidence="1 2">
    <name type="scientific">Candidatus Yanofskybacteria bacterium RIFCSPHIGHO2_12_FULL_45_19b</name>
    <dbReference type="NCBI Taxonomy" id="1802689"/>
    <lineage>
        <taxon>Bacteria</taxon>
        <taxon>Candidatus Yanofskyibacteriota</taxon>
    </lineage>
</organism>
<evidence type="ECO:0000313" key="2">
    <source>
        <dbReference type="Proteomes" id="UP000177478"/>
    </source>
</evidence>
<reference evidence="1 2" key="1">
    <citation type="journal article" date="2016" name="Nat. Commun.">
        <title>Thousands of microbial genomes shed light on interconnected biogeochemical processes in an aquifer system.</title>
        <authorList>
            <person name="Anantharaman K."/>
            <person name="Brown C.T."/>
            <person name="Hug L.A."/>
            <person name="Sharon I."/>
            <person name="Castelle C.J."/>
            <person name="Probst A.J."/>
            <person name="Thomas B.C."/>
            <person name="Singh A."/>
            <person name="Wilkins M.J."/>
            <person name="Karaoz U."/>
            <person name="Brodie E.L."/>
            <person name="Williams K.H."/>
            <person name="Hubbard S.S."/>
            <person name="Banfield J.F."/>
        </authorList>
    </citation>
    <scope>NUCLEOTIDE SEQUENCE [LARGE SCALE GENOMIC DNA]</scope>
</reference>
<accession>A0A1F8G2T8</accession>